<protein>
    <submittedName>
        <fullName evidence="1">Uncharacterized protein</fullName>
    </submittedName>
</protein>
<gene>
    <name evidence="1" type="ORF">HHK02_01485</name>
</gene>
<organism evidence="1 2">
    <name type="scientific">Limosilactobacillus reuteri</name>
    <name type="common">Lactobacillus reuteri</name>
    <dbReference type="NCBI Taxonomy" id="1598"/>
    <lineage>
        <taxon>Bacteria</taxon>
        <taxon>Bacillati</taxon>
        <taxon>Bacillota</taxon>
        <taxon>Bacilli</taxon>
        <taxon>Lactobacillales</taxon>
        <taxon>Lactobacillaceae</taxon>
        <taxon>Limosilactobacillus</taxon>
    </lineage>
</organism>
<evidence type="ECO:0000313" key="2">
    <source>
        <dbReference type="Proteomes" id="UP000510868"/>
    </source>
</evidence>
<dbReference type="EMBL" id="CP059275">
    <property type="protein sequence ID" value="QLQ62026.1"/>
    <property type="molecule type" value="Genomic_DNA"/>
</dbReference>
<dbReference type="RefSeq" id="WP_181462662.1">
    <property type="nucleotide sequence ID" value="NZ_CP059275.1"/>
</dbReference>
<reference evidence="1 2" key="1">
    <citation type="submission" date="2020-07" db="EMBL/GenBank/DDBJ databases">
        <title>Genome sequence of Lactobacillus reuteri CNEI-KCA3 isolated from the faeces of a reared-broiler chicken, South-East Nigeria, reveals presence of CRISPR arrays.</title>
        <authorList>
            <person name="Anukam K.C."/>
            <person name="Ibezim C.N."/>
            <person name="BeecK W.V."/>
            <person name="Allonsius C."/>
            <person name="Broek M.D."/>
            <person name="Tuyaerts I."/>
            <person name="Attama A."/>
            <person name="Esimone C.O."/>
            <person name="Lebeer S."/>
        </authorList>
    </citation>
    <scope>NUCLEOTIDE SEQUENCE [LARGE SCALE GENOMIC DNA]</scope>
    <source>
        <strain evidence="1 2">CNEI-KCA3</strain>
    </source>
</reference>
<evidence type="ECO:0000313" key="1">
    <source>
        <dbReference type="EMBL" id="QLQ62026.1"/>
    </source>
</evidence>
<name>A0A7L6BIJ8_LIMRT</name>
<accession>A0A7L6BIJ8</accession>
<dbReference type="Proteomes" id="UP000510868">
    <property type="component" value="Chromosome"/>
</dbReference>
<proteinExistence type="predicted"/>
<sequence>MKKNIAIVMLAVVALVCFGGWVHSAQEANSNYKVMMSEAKIIRQLKGIEQKNYHY</sequence>
<dbReference type="AlphaFoldDB" id="A0A7L6BIJ8"/>